<accession>A0A645GJ45</accession>
<dbReference type="InterPro" id="IPR049427">
    <property type="entry name" value="Acyl-ACP_TE_C"/>
</dbReference>
<dbReference type="Gene3D" id="3.10.129.10">
    <property type="entry name" value="Hotdog Thioesterase"/>
    <property type="match status" value="1"/>
</dbReference>
<dbReference type="SUPFAM" id="SSF54637">
    <property type="entry name" value="Thioesterase/thiol ester dehydrase-isomerase"/>
    <property type="match status" value="1"/>
</dbReference>
<sequence length="85" mass="9745">MPAYTDLDVNQHVNNTKYADWLCDALGIETLRENCIKSICINYEQEVRPGQEASLRMKKNGQEFSLYGFHGEQRCFAVSGTLMPR</sequence>
<reference evidence="2" key="1">
    <citation type="submission" date="2019-08" db="EMBL/GenBank/DDBJ databases">
        <authorList>
            <person name="Kucharzyk K."/>
            <person name="Murdoch R.W."/>
            <person name="Higgins S."/>
            <person name="Loffler F."/>
        </authorList>
    </citation>
    <scope>NUCLEOTIDE SEQUENCE</scope>
</reference>
<proteinExistence type="predicted"/>
<evidence type="ECO:0000259" key="1">
    <source>
        <dbReference type="Pfam" id="PF20791"/>
    </source>
</evidence>
<name>A0A645GJ45_9ZZZZ</name>
<gene>
    <name evidence="2" type="ORF">SDC9_171136</name>
</gene>
<comment type="caution">
    <text evidence="2">The sequence shown here is derived from an EMBL/GenBank/DDBJ whole genome shotgun (WGS) entry which is preliminary data.</text>
</comment>
<protein>
    <recommendedName>
        <fullName evidence="1">Acyl-ACP thioesterase-like C-terminal domain-containing protein</fullName>
    </recommendedName>
</protein>
<evidence type="ECO:0000313" key="2">
    <source>
        <dbReference type="EMBL" id="MPN23743.1"/>
    </source>
</evidence>
<dbReference type="Pfam" id="PF20791">
    <property type="entry name" value="Acyl-ACP_TE_C"/>
    <property type="match status" value="1"/>
</dbReference>
<dbReference type="EMBL" id="VSSQ01072335">
    <property type="protein sequence ID" value="MPN23743.1"/>
    <property type="molecule type" value="Genomic_DNA"/>
</dbReference>
<dbReference type="AlphaFoldDB" id="A0A645GJ45"/>
<organism evidence="2">
    <name type="scientific">bioreactor metagenome</name>
    <dbReference type="NCBI Taxonomy" id="1076179"/>
    <lineage>
        <taxon>unclassified sequences</taxon>
        <taxon>metagenomes</taxon>
        <taxon>ecological metagenomes</taxon>
    </lineage>
</organism>
<dbReference type="InterPro" id="IPR029069">
    <property type="entry name" value="HotDog_dom_sf"/>
</dbReference>
<feature type="domain" description="Acyl-ACP thioesterase-like C-terminal" evidence="1">
    <location>
        <begin position="3"/>
        <end position="63"/>
    </location>
</feature>